<dbReference type="AlphaFoldDB" id="A0A077WUK2"/>
<feature type="compositionally biased region" description="Polar residues" evidence="1">
    <location>
        <begin position="1"/>
        <end position="11"/>
    </location>
</feature>
<organism evidence="2">
    <name type="scientific">Lichtheimia ramosa</name>
    <dbReference type="NCBI Taxonomy" id="688394"/>
    <lineage>
        <taxon>Eukaryota</taxon>
        <taxon>Fungi</taxon>
        <taxon>Fungi incertae sedis</taxon>
        <taxon>Mucoromycota</taxon>
        <taxon>Mucoromycotina</taxon>
        <taxon>Mucoromycetes</taxon>
        <taxon>Mucorales</taxon>
        <taxon>Lichtheimiaceae</taxon>
        <taxon>Lichtheimia</taxon>
    </lineage>
</organism>
<evidence type="ECO:0000256" key="1">
    <source>
        <dbReference type="SAM" id="MobiDB-lite"/>
    </source>
</evidence>
<reference evidence="2" key="1">
    <citation type="journal article" date="2014" name="Genome Announc.">
        <title>De novo whole-genome sequence and genome annotation of Lichtheimia ramosa.</title>
        <authorList>
            <person name="Linde J."/>
            <person name="Schwartze V."/>
            <person name="Binder U."/>
            <person name="Lass-Florl C."/>
            <person name="Voigt K."/>
            <person name="Horn F."/>
        </authorList>
    </citation>
    <scope>NUCLEOTIDE SEQUENCE</scope>
    <source>
        <strain evidence="2">JMRC FSU:6197</strain>
    </source>
</reference>
<feature type="compositionally biased region" description="Polar residues" evidence="1">
    <location>
        <begin position="84"/>
        <end position="106"/>
    </location>
</feature>
<evidence type="ECO:0000313" key="2">
    <source>
        <dbReference type="EMBL" id="CDS11316.1"/>
    </source>
</evidence>
<name>A0A077WUK2_9FUNG</name>
<accession>A0A077WUK2</accession>
<feature type="region of interest" description="Disordered" evidence="1">
    <location>
        <begin position="1"/>
        <end position="117"/>
    </location>
</feature>
<gene>
    <name evidence="2" type="ORF">LRAMOSA03579</name>
</gene>
<proteinExistence type="predicted"/>
<sequence>MHEQHNNTNTRPRSESWGNYHDDTSSRSRFLAKLKQRQQDDMPESPSAMTLAPSPSDGCNISSKQRKRPPLPMEMMQPEPFTPHHNNATCNQLSPPQESMMATPSISKKKRSPGIRSIGRFFRSFGKVHG</sequence>
<dbReference type="EMBL" id="LK023346">
    <property type="protein sequence ID" value="CDS11316.1"/>
    <property type="molecule type" value="Genomic_DNA"/>
</dbReference>
<protein>
    <submittedName>
        <fullName evidence="2">Uncharacterized protein</fullName>
    </submittedName>
</protein>